<dbReference type="InterPro" id="IPR005119">
    <property type="entry name" value="LysR_subst-bd"/>
</dbReference>
<comment type="similarity">
    <text evidence="1">Belongs to the LysR transcriptional regulatory family.</text>
</comment>
<evidence type="ECO:0000256" key="3">
    <source>
        <dbReference type="ARBA" id="ARBA00023125"/>
    </source>
</evidence>
<dbReference type="PROSITE" id="PS50931">
    <property type="entry name" value="HTH_LYSR"/>
    <property type="match status" value="1"/>
</dbReference>
<dbReference type="EMBL" id="BAAANC010000005">
    <property type="protein sequence ID" value="GAA1560297.1"/>
    <property type="molecule type" value="Genomic_DNA"/>
</dbReference>
<dbReference type="Gene3D" id="1.10.10.10">
    <property type="entry name" value="Winged helix-like DNA-binding domain superfamily/Winged helix DNA-binding domain"/>
    <property type="match status" value="1"/>
</dbReference>
<dbReference type="InterPro" id="IPR036390">
    <property type="entry name" value="WH_DNA-bd_sf"/>
</dbReference>
<evidence type="ECO:0000313" key="6">
    <source>
        <dbReference type="EMBL" id="GAA1560297.1"/>
    </source>
</evidence>
<dbReference type="RefSeq" id="WP_344183294.1">
    <property type="nucleotide sequence ID" value="NZ_BAAANC010000005.1"/>
</dbReference>
<dbReference type="PANTHER" id="PTHR30126:SF39">
    <property type="entry name" value="HTH-TYPE TRANSCRIPTIONAL REGULATOR CYSL"/>
    <property type="match status" value="1"/>
</dbReference>
<dbReference type="PRINTS" id="PR00039">
    <property type="entry name" value="HTHLYSR"/>
</dbReference>
<gene>
    <name evidence="6" type="ORF">GCM10009741_76830</name>
</gene>
<evidence type="ECO:0000259" key="5">
    <source>
        <dbReference type="PROSITE" id="PS50931"/>
    </source>
</evidence>
<dbReference type="Pfam" id="PF00126">
    <property type="entry name" value="HTH_1"/>
    <property type="match status" value="1"/>
</dbReference>
<keyword evidence="2" id="KW-0805">Transcription regulation</keyword>
<name>A0ABN2CP99_9ACTN</name>
<keyword evidence="3" id="KW-0238">DNA-binding</keyword>
<dbReference type="Gene3D" id="3.40.190.10">
    <property type="entry name" value="Periplasmic binding protein-like II"/>
    <property type="match status" value="2"/>
</dbReference>
<evidence type="ECO:0000256" key="1">
    <source>
        <dbReference type="ARBA" id="ARBA00009437"/>
    </source>
</evidence>
<feature type="domain" description="HTH lysR-type" evidence="5">
    <location>
        <begin position="4"/>
        <end position="61"/>
    </location>
</feature>
<organism evidence="6 7">
    <name type="scientific">Kribbella lupini</name>
    <dbReference type="NCBI Taxonomy" id="291602"/>
    <lineage>
        <taxon>Bacteria</taxon>
        <taxon>Bacillati</taxon>
        <taxon>Actinomycetota</taxon>
        <taxon>Actinomycetes</taxon>
        <taxon>Propionibacteriales</taxon>
        <taxon>Kribbellaceae</taxon>
        <taxon>Kribbella</taxon>
    </lineage>
</organism>
<dbReference type="SUPFAM" id="SSF53850">
    <property type="entry name" value="Periplasmic binding protein-like II"/>
    <property type="match status" value="1"/>
</dbReference>
<reference evidence="6 7" key="1">
    <citation type="journal article" date="2019" name="Int. J. Syst. Evol. Microbiol.">
        <title>The Global Catalogue of Microorganisms (GCM) 10K type strain sequencing project: providing services to taxonomists for standard genome sequencing and annotation.</title>
        <authorList>
            <consortium name="The Broad Institute Genomics Platform"/>
            <consortium name="The Broad Institute Genome Sequencing Center for Infectious Disease"/>
            <person name="Wu L."/>
            <person name="Ma J."/>
        </authorList>
    </citation>
    <scope>NUCLEOTIDE SEQUENCE [LARGE SCALE GENOMIC DNA]</scope>
    <source>
        <strain evidence="6 7">JCM 14303</strain>
    </source>
</reference>
<sequence>MRAPDLHQLRVFVAIVDTGGFSAAAPGLGLTQSTVSTHLRRLEAEVGTVLIDRSGNSLRLTTAGELLLGYARQILALTEEALDQLARLSTKPVTGTLAIGGTTTSGERILPERLQSFLQRHPDVTLALSVSNTADTVRQVLDGSLALALVGDDVEDKALLISRPVGTEQQIVIVSGAHPLAGQRADPGDLRGTSVLVREPGSSTRRYQERLYAEWRIPRSTISSMASTSAIINAVAAGLGIACLPRVAVRDALASGRVAELQLEPAPPDRPVTVIRKRDRPLSQLEELFLAHLERTQKG</sequence>
<keyword evidence="4" id="KW-0804">Transcription</keyword>
<proteinExistence type="inferred from homology"/>
<dbReference type="InterPro" id="IPR000847">
    <property type="entry name" value="LysR_HTH_N"/>
</dbReference>
<accession>A0ABN2CP99</accession>
<keyword evidence="7" id="KW-1185">Reference proteome</keyword>
<comment type="caution">
    <text evidence="6">The sequence shown here is derived from an EMBL/GenBank/DDBJ whole genome shotgun (WGS) entry which is preliminary data.</text>
</comment>
<evidence type="ECO:0000256" key="2">
    <source>
        <dbReference type="ARBA" id="ARBA00023015"/>
    </source>
</evidence>
<evidence type="ECO:0000313" key="7">
    <source>
        <dbReference type="Proteomes" id="UP001500363"/>
    </source>
</evidence>
<dbReference type="Pfam" id="PF03466">
    <property type="entry name" value="LysR_substrate"/>
    <property type="match status" value="1"/>
</dbReference>
<dbReference type="PANTHER" id="PTHR30126">
    <property type="entry name" value="HTH-TYPE TRANSCRIPTIONAL REGULATOR"/>
    <property type="match status" value="1"/>
</dbReference>
<protein>
    <submittedName>
        <fullName evidence="6">Selenium metabolism-associated LysR family transcriptional regulator</fullName>
    </submittedName>
</protein>
<dbReference type="SUPFAM" id="SSF46785">
    <property type="entry name" value="Winged helix' DNA-binding domain"/>
    <property type="match status" value="1"/>
</dbReference>
<evidence type="ECO:0000256" key="4">
    <source>
        <dbReference type="ARBA" id="ARBA00023163"/>
    </source>
</evidence>
<dbReference type="Proteomes" id="UP001500363">
    <property type="component" value="Unassembled WGS sequence"/>
</dbReference>
<dbReference type="InterPro" id="IPR036388">
    <property type="entry name" value="WH-like_DNA-bd_sf"/>
</dbReference>